<proteinExistence type="predicted"/>
<accession>A0A5C6B8E0</accession>
<name>A0A5C6B8E0_9BACT</name>
<evidence type="ECO:0000313" key="2">
    <source>
        <dbReference type="EMBL" id="TWU07516.1"/>
    </source>
</evidence>
<sequence>MDWNPRIAFLIRRLLFLTAIVIVLVWVGLAFFHREPLRYHDLEWFTTTSDLRGWNIEVEPDIPGPYRTVGDHWSGVGATQFNPGRPATGWVQAGGTKRSFDYPGRSGVSYLVFFLETKDDALAYLILSKFHGNVPSSVR</sequence>
<comment type="caution">
    <text evidence="2">The sequence shown here is derived from an EMBL/GenBank/DDBJ whole genome shotgun (WGS) entry which is preliminary data.</text>
</comment>
<keyword evidence="3" id="KW-1185">Reference proteome</keyword>
<keyword evidence="1" id="KW-0472">Membrane</keyword>
<protein>
    <submittedName>
        <fullName evidence="2">Uncharacterized protein</fullName>
    </submittedName>
</protein>
<keyword evidence="1" id="KW-0812">Transmembrane</keyword>
<gene>
    <name evidence="2" type="ORF">Pla52n_00890</name>
</gene>
<dbReference type="AlphaFoldDB" id="A0A5C6B8E0"/>
<evidence type="ECO:0000256" key="1">
    <source>
        <dbReference type="SAM" id="Phobius"/>
    </source>
</evidence>
<keyword evidence="1" id="KW-1133">Transmembrane helix</keyword>
<feature type="transmembrane region" description="Helical" evidence="1">
    <location>
        <begin position="14"/>
        <end position="32"/>
    </location>
</feature>
<dbReference type="RefSeq" id="WP_146517730.1">
    <property type="nucleotide sequence ID" value="NZ_CP151726.1"/>
</dbReference>
<dbReference type="EMBL" id="SJPN01000001">
    <property type="protein sequence ID" value="TWU07516.1"/>
    <property type="molecule type" value="Genomic_DNA"/>
</dbReference>
<dbReference type="Proteomes" id="UP000320176">
    <property type="component" value="Unassembled WGS sequence"/>
</dbReference>
<reference evidence="2 3" key="1">
    <citation type="submission" date="2019-02" db="EMBL/GenBank/DDBJ databases">
        <title>Deep-cultivation of Planctomycetes and their phenomic and genomic characterization uncovers novel biology.</title>
        <authorList>
            <person name="Wiegand S."/>
            <person name="Jogler M."/>
            <person name="Boedeker C."/>
            <person name="Pinto D."/>
            <person name="Vollmers J."/>
            <person name="Rivas-Marin E."/>
            <person name="Kohn T."/>
            <person name="Peeters S.H."/>
            <person name="Heuer A."/>
            <person name="Rast P."/>
            <person name="Oberbeckmann S."/>
            <person name="Bunk B."/>
            <person name="Jeske O."/>
            <person name="Meyerdierks A."/>
            <person name="Storesund J.E."/>
            <person name="Kallscheuer N."/>
            <person name="Luecker S."/>
            <person name="Lage O.M."/>
            <person name="Pohl T."/>
            <person name="Merkel B.J."/>
            <person name="Hornburger P."/>
            <person name="Mueller R.-W."/>
            <person name="Bruemmer F."/>
            <person name="Labrenz M."/>
            <person name="Spormann A.M."/>
            <person name="Op Den Camp H."/>
            <person name="Overmann J."/>
            <person name="Amann R."/>
            <person name="Jetten M.S.M."/>
            <person name="Mascher T."/>
            <person name="Medema M.H."/>
            <person name="Devos D.P."/>
            <person name="Kaster A.-K."/>
            <person name="Ovreas L."/>
            <person name="Rohde M."/>
            <person name="Galperin M.Y."/>
            <person name="Jogler C."/>
        </authorList>
    </citation>
    <scope>NUCLEOTIDE SEQUENCE [LARGE SCALE GENOMIC DNA]</scope>
    <source>
        <strain evidence="2 3">Pla52n</strain>
    </source>
</reference>
<evidence type="ECO:0000313" key="3">
    <source>
        <dbReference type="Proteomes" id="UP000320176"/>
    </source>
</evidence>
<organism evidence="2 3">
    <name type="scientific">Stieleria varia</name>
    <dbReference type="NCBI Taxonomy" id="2528005"/>
    <lineage>
        <taxon>Bacteria</taxon>
        <taxon>Pseudomonadati</taxon>
        <taxon>Planctomycetota</taxon>
        <taxon>Planctomycetia</taxon>
        <taxon>Pirellulales</taxon>
        <taxon>Pirellulaceae</taxon>
        <taxon>Stieleria</taxon>
    </lineage>
</organism>